<evidence type="ECO:0000313" key="9">
    <source>
        <dbReference type="EMBL" id="MDT7831138.1"/>
    </source>
</evidence>
<protein>
    <recommendedName>
        <fullName evidence="2 7">DNA repair protein RecO</fullName>
    </recommendedName>
    <alternativeName>
        <fullName evidence="6 7">Recombination protein O</fullName>
    </alternativeName>
</protein>
<dbReference type="PANTHER" id="PTHR33991">
    <property type="entry name" value="DNA REPAIR PROTEIN RECO"/>
    <property type="match status" value="1"/>
</dbReference>
<dbReference type="InterPro" id="IPR012340">
    <property type="entry name" value="NA-bd_OB-fold"/>
</dbReference>
<accession>A0ABU3LC16</accession>
<evidence type="ECO:0000256" key="7">
    <source>
        <dbReference type="HAMAP-Rule" id="MF_00201"/>
    </source>
</evidence>
<name>A0ABU3LC16_9FLAO</name>
<dbReference type="HAMAP" id="MF_00201">
    <property type="entry name" value="RecO"/>
    <property type="match status" value="1"/>
</dbReference>
<evidence type="ECO:0000256" key="6">
    <source>
        <dbReference type="ARBA" id="ARBA00033409"/>
    </source>
</evidence>
<keyword evidence="5 7" id="KW-0234">DNA repair</keyword>
<dbReference type="InterPro" id="IPR003717">
    <property type="entry name" value="RecO"/>
</dbReference>
<evidence type="ECO:0000256" key="2">
    <source>
        <dbReference type="ARBA" id="ARBA00021310"/>
    </source>
</evidence>
<organism evidence="9 10">
    <name type="scientific">Asprobacillus argus</name>
    <dbReference type="NCBI Taxonomy" id="3076534"/>
    <lineage>
        <taxon>Bacteria</taxon>
        <taxon>Pseudomonadati</taxon>
        <taxon>Bacteroidota</taxon>
        <taxon>Flavobacteriia</taxon>
        <taxon>Flavobacteriales</taxon>
        <taxon>Flavobacteriaceae</taxon>
        <taxon>Asprobacillus</taxon>
    </lineage>
</organism>
<dbReference type="Gene3D" id="2.40.50.140">
    <property type="entry name" value="Nucleic acid-binding proteins"/>
    <property type="match status" value="1"/>
</dbReference>
<dbReference type="PANTHER" id="PTHR33991:SF1">
    <property type="entry name" value="DNA REPAIR PROTEIN RECO"/>
    <property type="match status" value="1"/>
</dbReference>
<evidence type="ECO:0000256" key="5">
    <source>
        <dbReference type="ARBA" id="ARBA00023204"/>
    </source>
</evidence>
<evidence type="ECO:0000256" key="4">
    <source>
        <dbReference type="ARBA" id="ARBA00023172"/>
    </source>
</evidence>
<dbReference type="SUPFAM" id="SSF57863">
    <property type="entry name" value="ArfGap/RecO-like zinc finger"/>
    <property type="match status" value="1"/>
</dbReference>
<comment type="similarity">
    <text evidence="1 7">Belongs to the RecO family.</text>
</comment>
<proteinExistence type="inferred from homology"/>
<evidence type="ECO:0000259" key="8">
    <source>
        <dbReference type="Pfam" id="PF11967"/>
    </source>
</evidence>
<keyword evidence="10" id="KW-1185">Reference proteome</keyword>
<dbReference type="InterPro" id="IPR022572">
    <property type="entry name" value="DNA_rep/recomb_RecO_N"/>
</dbReference>
<reference evidence="9 10" key="1">
    <citation type="submission" date="2023-09" db="EMBL/GenBank/DDBJ databases">
        <title>Novel taxa isolated from Blanes Bay.</title>
        <authorList>
            <person name="Rey-Velasco X."/>
            <person name="Lucena T."/>
        </authorList>
    </citation>
    <scope>NUCLEOTIDE SEQUENCE [LARGE SCALE GENOMIC DNA]</scope>
    <source>
        <strain evidence="9 10">S356</strain>
    </source>
</reference>
<evidence type="ECO:0000256" key="1">
    <source>
        <dbReference type="ARBA" id="ARBA00007452"/>
    </source>
</evidence>
<dbReference type="EMBL" id="JAVTTO010000001">
    <property type="protein sequence ID" value="MDT7831138.1"/>
    <property type="molecule type" value="Genomic_DNA"/>
</dbReference>
<dbReference type="NCBIfam" id="TIGR00613">
    <property type="entry name" value="reco"/>
    <property type="match status" value="1"/>
</dbReference>
<dbReference type="RefSeq" id="WP_349240390.1">
    <property type="nucleotide sequence ID" value="NZ_JAVTTO010000001.1"/>
</dbReference>
<keyword evidence="3 7" id="KW-0227">DNA damage</keyword>
<evidence type="ECO:0000256" key="3">
    <source>
        <dbReference type="ARBA" id="ARBA00022763"/>
    </source>
</evidence>
<dbReference type="Pfam" id="PF11967">
    <property type="entry name" value="RecO_N"/>
    <property type="match status" value="1"/>
</dbReference>
<dbReference type="InterPro" id="IPR042242">
    <property type="entry name" value="RecO_C"/>
</dbReference>
<gene>
    <name evidence="7 9" type="primary">recO</name>
    <name evidence="9" type="ORF">RQM59_02035</name>
</gene>
<evidence type="ECO:0000313" key="10">
    <source>
        <dbReference type="Proteomes" id="UP001257277"/>
    </source>
</evidence>
<sequence>MALLTTKAIVIGVIKYSDTSLIAKLYTESDGLKSYMLKGILKSKKGKLKPAYFQPLTLLNITASHNAKGRLNTIRDTHVQYPSISIYKNVIKQSIVLFLSEILSSSIQEEEPNPRLYEFLENAIYWLDNHDKVSNFHLLFLLNLTKFLGFYPDVSDNGKNGFNLIEGIFTDLTNANDTISGEKLIQFKRLLGIDFDSVENILFHKSERQLILQIIIRYFELHLDGFKKPKSLNILEAVFS</sequence>
<comment type="function">
    <text evidence="7">Involved in DNA repair and RecF pathway recombination.</text>
</comment>
<dbReference type="Pfam" id="PF02565">
    <property type="entry name" value="RecO_C"/>
    <property type="match status" value="1"/>
</dbReference>
<dbReference type="Proteomes" id="UP001257277">
    <property type="component" value="Unassembled WGS sequence"/>
</dbReference>
<feature type="domain" description="DNA replication/recombination mediator RecO N-terminal" evidence="8">
    <location>
        <begin position="1"/>
        <end position="77"/>
    </location>
</feature>
<dbReference type="Gene3D" id="1.20.1440.120">
    <property type="entry name" value="Recombination protein O, C-terminal domain"/>
    <property type="match status" value="1"/>
</dbReference>
<comment type="caution">
    <text evidence="9">The sequence shown here is derived from an EMBL/GenBank/DDBJ whole genome shotgun (WGS) entry which is preliminary data.</text>
</comment>
<keyword evidence="4 7" id="KW-0233">DNA recombination</keyword>
<dbReference type="SUPFAM" id="SSF50249">
    <property type="entry name" value="Nucleic acid-binding proteins"/>
    <property type="match status" value="1"/>
</dbReference>
<dbReference type="InterPro" id="IPR037278">
    <property type="entry name" value="ARFGAP/RecO"/>
</dbReference>